<protein>
    <recommendedName>
        <fullName evidence="4">Prostate and testis expressed 2</fullName>
    </recommendedName>
</protein>
<organism evidence="2 3">
    <name type="scientific">Molossus molossus</name>
    <name type="common">Pallas' mastiff bat</name>
    <name type="synonym">Vespertilio molossus</name>
    <dbReference type="NCBI Taxonomy" id="27622"/>
    <lineage>
        <taxon>Eukaryota</taxon>
        <taxon>Metazoa</taxon>
        <taxon>Chordata</taxon>
        <taxon>Craniata</taxon>
        <taxon>Vertebrata</taxon>
        <taxon>Euteleostomi</taxon>
        <taxon>Mammalia</taxon>
        <taxon>Eutheria</taxon>
        <taxon>Laurasiatheria</taxon>
        <taxon>Chiroptera</taxon>
        <taxon>Yangochiroptera</taxon>
        <taxon>Molossidae</taxon>
        <taxon>Molossus</taxon>
    </lineage>
</organism>
<keyword evidence="1" id="KW-0732">Signal</keyword>
<comment type="caution">
    <text evidence="2">The sequence shown here is derived from an EMBL/GenBank/DDBJ whole genome shotgun (WGS) entry which is preliminary data.</text>
</comment>
<dbReference type="Proteomes" id="UP000550707">
    <property type="component" value="Unassembled WGS sequence"/>
</dbReference>
<evidence type="ECO:0008006" key="4">
    <source>
        <dbReference type="Google" id="ProtNLM"/>
    </source>
</evidence>
<dbReference type="EMBL" id="JACASF010000022">
    <property type="protein sequence ID" value="KAF6403612.1"/>
    <property type="molecule type" value="Genomic_DNA"/>
</dbReference>
<gene>
    <name evidence="2" type="ORF">HJG59_010029</name>
</gene>
<name>A0A7J8BYE1_MOLMO</name>
<dbReference type="AlphaFoldDB" id="A0A7J8BYE1"/>
<evidence type="ECO:0000313" key="2">
    <source>
        <dbReference type="EMBL" id="KAF6403612.1"/>
    </source>
</evidence>
<dbReference type="InParanoid" id="A0A7J8BYE1"/>
<sequence>MGSRIFQLLLLGIFIVLFMDKGDRVLTTKLIRFCNFCDVYNGHNCEKPMKHCWKFNSVMLNRSCRTDHFYYSDRLSGRYLFRYSTLSCETCQEGMVQVFHDLLRETFCCTETDLCNDPDDNPDTSKPYVSSDQDRII</sequence>
<accession>A0A7J8BYE1</accession>
<reference evidence="2 3" key="1">
    <citation type="journal article" date="2020" name="Nature">
        <title>Six reference-quality genomes reveal evolution of bat adaptations.</title>
        <authorList>
            <person name="Jebb D."/>
            <person name="Huang Z."/>
            <person name="Pippel M."/>
            <person name="Hughes G.M."/>
            <person name="Lavrichenko K."/>
            <person name="Devanna P."/>
            <person name="Winkler S."/>
            <person name="Jermiin L.S."/>
            <person name="Skirmuntt E.C."/>
            <person name="Katzourakis A."/>
            <person name="Burkitt-Gray L."/>
            <person name="Ray D.A."/>
            <person name="Sullivan K.A.M."/>
            <person name="Roscito J.G."/>
            <person name="Kirilenko B.M."/>
            <person name="Davalos L.M."/>
            <person name="Corthals A.P."/>
            <person name="Power M.L."/>
            <person name="Jones G."/>
            <person name="Ransome R.D."/>
            <person name="Dechmann D.K.N."/>
            <person name="Locatelli A.G."/>
            <person name="Puechmaille S.J."/>
            <person name="Fedrigo O."/>
            <person name="Jarvis E.D."/>
            <person name="Hiller M."/>
            <person name="Vernes S.C."/>
            <person name="Myers E.W."/>
            <person name="Teeling E.C."/>
        </authorList>
    </citation>
    <scope>NUCLEOTIDE SEQUENCE [LARGE SCALE GENOMIC DNA]</scope>
    <source>
        <strain evidence="2">MMolMol1</strain>
        <tissue evidence="2">Muscle</tissue>
    </source>
</reference>
<evidence type="ECO:0000313" key="3">
    <source>
        <dbReference type="Proteomes" id="UP000550707"/>
    </source>
</evidence>
<feature type="chain" id="PRO_5029867882" description="Prostate and testis expressed 2" evidence="1">
    <location>
        <begin position="25"/>
        <end position="137"/>
    </location>
</feature>
<proteinExistence type="predicted"/>
<evidence type="ECO:0000256" key="1">
    <source>
        <dbReference type="SAM" id="SignalP"/>
    </source>
</evidence>
<feature type="signal peptide" evidence="1">
    <location>
        <begin position="1"/>
        <end position="24"/>
    </location>
</feature>
<keyword evidence="3" id="KW-1185">Reference proteome</keyword>